<dbReference type="GO" id="GO:0000981">
    <property type="term" value="F:DNA-binding transcription factor activity, RNA polymerase II-specific"/>
    <property type="evidence" value="ECO:0007669"/>
    <property type="project" value="InterPro"/>
</dbReference>
<dbReference type="Pfam" id="PF00172">
    <property type="entry name" value="Zn_clus"/>
    <property type="match status" value="1"/>
</dbReference>
<dbReference type="SMART" id="SM00066">
    <property type="entry name" value="GAL4"/>
    <property type="match status" value="1"/>
</dbReference>
<evidence type="ECO:0000256" key="3">
    <source>
        <dbReference type="ARBA" id="ARBA00023163"/>
    </source>
</evidence>
<dbReference type="EMBL" id="MU404351">
    <property type="protein sequence ID" value="KAI1616256.1"/>
    <property type="molecule type" value="Genomic_DNA"/>
</dbReference>
<protein>
    <recommendedName>
        <fullName evidence="6">Zn(2)-C6 fungal-type domain-containing protein</fullName>
    </recommendedName>
</protein>
<comment type="caution">
    <text evidence="7">The sequence shown here is derived from an EMBL/GenBank/DDBJ whole genome shotgun (WGS) entry which is preliminary data.</text>
</comment>
<evidence type="ECO:0000256" key="1">
    <source>
        <dbReference type="ARBA" id="ARBA00023015"/>
    </source>
</evidence>
<evidence type="ECO:0000256" key="2">
    <source>
        <dbReference type="ARBA" id="ARBA00023125"/>
    </source>
</evidence>
<dbReference type="Proteomes" id="UP001203852">
    <property type="component" value="Unassembled WGS sequence"/>
</dbReference>
<evidence type="ECO:0000256" key="4">
    <source>
        <dbReference type="ARBA" id="ARBA00023242"/>
    </source>
</evidence>
<keyword evidence="1" id="KW-0805">Transcription regulation</keyword>
<keyword evidence="8" id="KW-1185">Reference proteome</keyword>
<evidence type="ECO:0000256" key="5">
    <source>
        <dbReference type="SAM" id="MobiDB-lite"/>
    </source>
</evidence>
<keyword evidence="3" id="KW-0804">Transcription</keyword>
<dbReference type="AlphaFoldDB" id="A0AAN6E120"/>
<evidence type="ECO:0000313" key="8">
    <source>
        <dbReference type="Proteomes" id="UP001203852"/>
    </source>
</evidence>
<dbReference type="InterPro" id="IPR036864">
    <property type="entry name" value="Zn2-C6_fun-type_DNA-bd_sf"/>
</dbReference>
<keyword evidence="2" id="KW-0238">DNA-binding</keyword>
<dbReference type="CDD" id="cd00067">
    <property type="entry name" value="GAL4"/>
    <property type="match status" value="1"/>
</dbReference>
<feature type="compositionally biased region" description="Polar residues" evidence="5">
    <location>
        <begin position="155"/>
        <end position="167"/>
    </location>
</feature>
<gene>
    <name evidence="7" type="ORF">EDD36DRAFT_130895</name>
</gene>
<name>A0AAN6E120_9EURO</name>
<dbReference type="PROSITE" id="PS50048">
    <property type="entry name" value="ZN2_CY6_FUNGAL_2"/>
    <property type="match status" value="1"/>
</dbReference>
<dbReference type="SUPFAM" id="SSF57701">
    <property type="entry name" value="Zn2/Cys6 DNA-binding domain"/>
    <property type="match status" value="1"/>
</dbReference>
<proteinExistence type="predicted"/>
<dbReference type="Gene3D" id="4.10.240.10">
    <property type="entry name" value="Zn(2)-C6 fungal-type DNA-binding domain"/>
    <property type="match status" value="1"/>
</dbReference>
<keyword evidence="4" id="KW-0539">Nucleus</keyword>
<evidence type="ECO:0000313" key="7">
    <source>
        <dbReference type="EMBL" id="KAI1616256.1"/>
    </source>
</evidence>
<organism evidence="7 8">
    <name type="scientific">Exophiala viscosa</name>
    <dbReference type="NCBI Taxonomy" id="2486360"/>
    <lineage>
        <taxon>Eukaryota</taxon>
        <taxon>Fungi</taxon>
        <taxon>Dikarya</taxon>
        <taxon>Ascomycota</taxon>
        <taxon>Pezizomycotina</taxon>
        <taxon>Eurotiomycetes</taxon>
        <taxon>Chaetothyriomycetidae</taxon>
        <taxon>Chaetothyriales</taxon>
        <taxon>Herpotrichiellaceae</taxon>
        <taxon>Exophiala</taxon>
    </lineage>
</organism>
<reference evidence="7" key="1">
    <citation type="journal article" date="2022" name="bioRxiv">
        <title>Deciphering the potential niche of two novel black yeast fungi from a biological soil crust based on their genomes, phenotypes, and melanin regulation.</title>
        <authorList>
            <consortium name="DOE Joint Genome Institute"/>
            <person name="Carr E.C."/>
            <person name="Barton Q."/>
            <person name="Grambo S."/>
            <person name="Sullivan M."/>
            <person name="Renfro C.M."/>
            <person name="Kuo A."/>
            <person name="Pangilinan J."/>
            <person name="Lipzen A."/>
            <person name="Keymanesh K."/>
            <person name="Savage E."/>
            <person name="Barry K."/>
            <person name="Grigoriev I.V."/>
            <person name="Riekhof W.R."/>
            <person name="Harris S.S."/>
        </authorList>
    </citation>
    <scope>NUCLEOTIDE SEQUENCE</scope>
    <source>
        <strain evidence="7">JF 03-4F</strain>
    </source>
</reference>
<dbReference type="InterPro" id="IPR001138">
    <property type="entry name" value="Zn2Cys6_DnaBD"/>
</dbReference>
<feature type="domain" description="Zn(2)-C6 fungal-type" evidence="6">
    <location>
        <begin position="11"/>
        <end position="48"/>
    </location>
</feature>
<dbReference type="GO" id="GO:0008270">
    <property type="term" value="F:zinc ion binding"/>
    <property type="evidence" value="ECO:0007669"/>
    <property type="project" value="InterPro"/>
</dbReference>
<dbReference type="GO" id="GO:0003677">
    <property type="term" value="F:DNA binding"/>
    <property type="evidence" value="ECO:0007669"/>
    <property type="project" value="UniProtKB-KW"/>
</dbReference>
<feature type="region of interest" description="Disordered" evidence="5">
    <location>
        <begin position="152"/>
        <end position="172"/>
    </location>
</feature>
<sequence length="767" mass="85527">MSAAARKQNSSCDACRRSKRRCAFPPNVQLGMAATCLNCFHLGRDCTYDFVTSRLNQKRTKRSCPPVTLQGHLLSQGAGLPQDIRATDTVTPSEFQYDGSAPGQVAWPFPVHGLVGDDMFFGNLASEWAQLMTGVGTTVDNVVNHTDSDHVETAASKSTQGNRQSRVVSPAHTKSVLGPWRGSPIHLLNSSMELHLVNQNLGEVYESMMSGITTRYLDYNCNLFAGSYRYSFDADCAEIPLSKQDTDHALARTRMPTWKRSSSGVRTVALQNPGYTLEDLASQINKVTMIGVARFLDNFGSLYGNVLEPKRRKQDERTLTATLQAFSLQFAPAPQKEARKFTVQRPFVSVPDISLVGCEAGTSYSKTPHVFAAAWFNAYELLVASKETRSFIHLYAVFLFQMTTIPPEATSSERFNVSPLDIADLALYQMQELHGLIDDYCEILEPQSTYRFLLHSSLRIFNWYAYLRDTIASMLHPRACILEDAPLKLKGKQVNGKELRTNIPEQVVGFDQEVSATCQNAAGDLFHVFRQVINLRQSTTKTRTPLDVSDLRRLVQQSCNVVDDYATAYGSWLEHCTISFYRLSEKPKLSCGFLLLFWNLSVFCLVEHLHSAAEILPPEERPSILATAGKLQRSAVQSVLAIAQRIVNVSATGEFKLLNSIQLQLHFICHHANTSLVVMALTKAIEHTIDVNMNGFAEDQDWSGPTTLPQYSTDWMGSVKPLLTCLVTLESTVSGLHTARPALDDLMRHYGDILMDCWSHDNPENNL</sequence>
<evidence type="ECO:0000259" key="6">
    <source>
        <dbReference type="PROSITE" id="PS50048"/>
    </source>
</evidence>
<accession>A0AAN6E120</accession>